<dbReference type="AlphaFoldDB" id="A0A0M9FQ56"/>
<comment type="caution">
    <text evidence="8">The sequence shown here is derived from an EMBL/GenBank/DDBJ whole genome shotgun (WGS) entry which is preliminary data.</text>
</comment>
<evidence type="ECO:0000256" key="6">
    <source>
        <dbReference type="SAM" id="MobiDB-lite"/>
    </source>
</evidence>
<feature type="transmembrane region" description="Helical" evidence="7">
    <location>
        <begin position="217"/>
        <end position="236"/>
    </location>
</feature>
<feature type="region of interest" description="Disordered" evidence="6">
    <location>
        <begin position="1"/>
        <end position="92"/>
    </location>
</feature>
<feature type="region of interest" description="Disordered" evidence="6">
    <location>
        <begin position="381"/>
        <end position="421"/>
    </location>
</feature>
<dbReference type="RefSeq" id="XP_015652055.1">
    <property type="nucleotide sequence ID" value="XM_015809380.1"/>
</dbReference>
<dbReference type="Pfam" id="PF01184">
    <property type="entry name" value="Gpr1_Fun34_YaaH"/>
    <property type="match status" value="1"/>
</dbReference>
<dbReference type="InterPro" id="IPR047623">
    <property type="entry name" value="SatP"/>
</dbReference>
<dbReference type="GO" id="GO:0005886">
    <property type="term" value="C:plasma membrane"/>
    <property type="evidence" value="ECO:0007669"/>
    <property type="project" value="TreeGrafter"/>
</dbReference>
<evidence type="ECO:0008006" key="10">
    <source>
        <dbReference type="Google" id="ProtNLM"/>
    </source>
</evidence>
<evidence type="ECO:0000256" key="4">
    <source>
        <dbReference type="ARBA" id="ARBA00022989"/>
    </source>
</evidence>
<keyword evidence="3 7" id="KW-0812">Transmembrane</keyword>
<keyword evidence="5 7" id="KW-0472">Membrane</keyword>
<feature type="compositionally biased region" description="Basic and acidic residues" evidence="6">
    <location>
        <begin position="381"/>
        <end position="398"/>
    </location>
</feature>
<dbReference type="PANTHER" id="PTHR30178:SF3">
    <property type="entry name" value="SUCCINATE-ACETATE_PROTON SYMPORTER SATP"/>
    <property type="match status" value="1"/>
</dbReference>
<dbReference type="PANTHER" id="PTHR30178">
    <property type="entry name" value="INNER MEMBRANE PROTEIN YAAH"/>
    <property type="match status" value="1"/>
</dbReference>
<dbReference type="NCBIfam" id="NF038013">
    <property type="entry name" value="AceTr_1"/>
    <property type="match status" value="1"/>
</dbReference>
<protein>
    <recommendedName>
        <fullName evidence="10">GPR1/FUN34/yaaH family</fullName>
    </recommendedName>
</protein>
<dbReference type="OMA" id="TFAYVSF"/>
<dbReference type="GO" id="GO:0071422">
    <property type="term" value="P:succinate transmembrane transport"/>
    <property type="evidence" value="ECO:0007669"/>
    <property type="project" value="TreeGrafter"/>
</dbReference>
<organism evidence="8 9">
    <name type="scientific">Leptomonas pyrrhocoris</name>
    <name type="common">Firebug parasite</name>
    <dbReference type="NCBI Taxonomy" id="157538"/>
    <lineage>
        <taxon>Eukaryota</taxon>
        <taxon>Discoba</taxon>
        <taxon>Euglenozoa</taxon>
        <taxon>Kinetoplastea</taxon>
        <taxon>Metakinetoplastina</taxon>
        <taxon>Trypanosomatida</taxon>
        <taxon>Trypanosomatidae</taxon>
        <taxon>Leishmaniinae</taxon>
        <taxon>Leptomonas</taxon>
    </lineage>
</organism>
<feature type="transmembrane region" description="Helical" evidence="7">
    <location>
        <begin position="187"/>
        <end position="205"/>
    </location>
</feature>
<comment type="similarity">
    <text evidence="2">Belongs to the acetate uptake transporter (AceTr) (TC 2.A.96) family.</text>
</comment>
<name>A0A0M9FQ56_LEPPY</name>
<feature type="transmembrane region" description="Helical" evidence="7">
    <location>
        <begin position="243"/>
        <end position="262"/>
    </location>
</feature>
<evidence type="ECO:0000256" key="2">
    <source>
        <dbReference type="ARBA" id="ARBA00005587"/>
    </source>
</evidence>
<dbReference type="GO" id="GO:0015360">
    <property type="term" value="F:acetate:proton symporter activity"/>
    <property type="evidence" value="ECO:0007669"/>
    <property type="project" value="TreeGrafter"/>
</dbReference>
<feature type="transmembrane region" description="Helical" evidence="7">
    <location>
        <begin position="307"/>
        <end position="325"/>
    </location>
</feature>
<evidence type="ECO:0000256" key="1">
    <source>
        <dbReference type="ARBA" id="ARBA00004141"/>
    </source>
</evidence>
<comment type="subcellular location">
    <subcellularLocation>
        <location evidence="1">Membrane</location>
        <topology evidence="1">Multi-pass membrane protein</topology>
    </subcellularLocation>
</comment>
<evidence type="ECO:0000256" key="3">
    <source>
        <dbReference type="ARBA" id="ARBA00022692"/>
    </source>
</evidence>
<dbReference type="Proteomes" id="UP000037923">
    <property type="component" value="Unassembled WGS sequence"/>
</dbReference>
<evidence type="ECO:0000256" key="5">
    <source>
        <dbReference type="ARBA" id="ARBA00023136"/>
    </source>
</evidence>
<accession>A0A0M9FQ56</accession>
<dbReference type="GeneID" id="26910031"/>
<dbReference type="EMBL" id="LGTL01000034">
    <property type="protein sequence ID" value="KPA73616.1"/>
    <property type="molecule type" value="Genomic_DNA"/>
</dbReference>
<evidence type="ECO:0000313" key="8">
    <source>
        <dbReference type="EMBL" id="KPA73616.1"/>
    </source>
</evidence>
<keyword evidence="9" id="KW-1185">Reference proteome</keyword>
<feature type="region of interest" description="Disordered" evidence="6">
    <location>
        <begin position="122"/>
        <end position="153"/>
    </location>
</feature>
<proteinExistence type="inferred from homology"/>
<dbReference type="InterPro" id="IPR000791">
    <property type="entry name" value="Gpr1/Fun34/SatP-like"/>
</dbReference>
<feature type="transmembrane region" description="Helical" evidence="7">
    <location>
        <begin position="282"/>
        <end position="300"/>
    </location>
</feature>
<keyword evidence="4 7" id="KW-1133">Transmembrane helix</keyword>
<dbReference type="OrthoDB" id="3648309at2759"/>
<feature type="transmembrane region" description="Helical" evidence="7">
    <location>
        <begin position="337"/>
        <end position="355"/>
    </location>
</feature>
<sequence length="421" mass="45999">MYNDEELTLGTTHVSEEGEEVFATRNARRRSPVTDDDEDAAGRVNVNENHEPAAPAHAHAEAAVAPSHVLTNNKSPDATALPPHKQQPHMSDEQAAVIGESIMRALSGEEVLEHFLKKYPRPTPGSGVGVGPIKSTTQGKDRSGIPHAPNYQQKKVERIREKRRTLHELHDWEYQAASVTPRRANSAIVGLHSFGITFILFGLHYTGHFKLDTVVPSMTICFGGTVQLIAGLLAWVHGSTFAYVSFVSCGGFLLSITAIWMLPNSTFVTAEPVLQSSDYFVGAFYAIWGVYSTIFFFCTLRMNLCILLKVLTTALCFLCLAGGLMGNNDTATHAGGYFGIISGAVSWYLCFASLINEVWDMPIVPVFQITNLLDGAPLFGKKKEPTPAAEEEKKKRSEGEEEAENVAVKTHAEDLDVLPLA</sequence>
<evidence type="ECO:0000256" key="7">
    <source>
        <dbReference type="SAM" id="Phobius"/>
    </source>
</evidence>
<evidence type="ECO:0000313" key="9">
    <source>
        <dbReference type="Proteomes" id="UP000037923"/>
    </source>
</evidence>
<feature type="compositionally biased region" description="Low complexity" evidence="6">
    <location>
        <begin position="52"/>
        <end position="66"/>
    </location>
</feature>
<gene>
    <name evidence="8" type="ORF">ABB37_09748</name>
</gene>
<reference evidence="8 9" key="1">
    <citation type="submission" date="2015-07" db="EMBL/GenBank/DDBJ databases">
        <title>High-quality genome of monoxenous trypanosomatid Leptomonas pyrrhocoris.</title>
        <authorList>
            <person name="Flegontov P."/>
            <person name="Butenko A."/>
            <person name="Firsov S."/>
            <person name="Vlcek C."/>
            <person name="Logacheva M.D."/>
            <person name="Field M."/>
            <person name="Filatov D."/>
            <person name="Flegontova O."/>
            <person name="Gerasimov E."/>
            <person name="Jackson A.P."/>
            <person name="Kelly S."/>
            <person name="Opperdoes F."/>
            <person name="O'Reilly A."/>
            <person name="Votypka J."/>
            <person name="Yurchenko V."/>
            <person name="Lukes J."/>
        </authorList>
    </citation>
    <scope>NUCLEOTIDE SEQUENCE [LARGE SCALE GENOMIC DNA]</scope>
    <source>
        <strain evidence="8">H10</strain>
    </source>
</reference>
<dbReference type="VEuPathDB" id="TriTrypDB:LpyrH10_34_0510"/>